<accession>A0A4Y2AN12</accession>
<gene>
    <name evidence="1" type="primary">tc1a_459</name>
    <name evidence="1" type="ORF">AVEN_92289_1</name>
</gene>
<evidence type="ECO:0000313" key="2">
    <source>
        <dbReference type="Proteomes" id="UP000499080"/>
    </source>
</evidence>
<protein>
    <submittedName>
        <fullName evidence="1">Transposable element Tc1 transposase</fullName>
    </submittedName>
</protein>
<keyword evidence="2" id="KW-1185">Reference proteome</keyword>
<dbReference type="EMBL" id="BGPR01000021">
    <property type="protein sequence ID" value="GBL80384.1"/>
    <property type="molecule type" value="Genomic_DNA"/>
</dbReference>
<dbReference type="InterPro" id="IPR036397">
    <property type="entry name" value="RNaseH_sf"/>
</dbReference>
<name>A0A4Y2AN12_ARAVE</name>
<dbReference type="GO" id="GO:0003676">
    <property type="term" value="F:nucleic acid binding"/>
    <property type="evidence" value="ECO:0007669"/>
    <property type="project" value="InterPro"/>
</dbReference>
<evidence type="ECO:0000313" key="1">
    <source>
        <dbReference type="EMBL" id="GBL80384.1"/>
    </source>
</evidence>
<dbReference type="PANTHER" id="PTHR23022:SF135">
    <property type="entry name" value="SI:DKEY-77F5.3"/>
    <property type="match status" value="1"/>
</dbReference>
<reference evidence="1 2" key="1">
    <citation type="journal article" date="2019" name="Sci. Rep.">
        <title>Orb-weaving spider Araneus ventricosus genome elucidates the spidroin gene catalogue.</title>
        <authorList>
            <person name="Kono N."/>
            <person name="Nakamura H."/>
            <person name="Ohtoshi R."/>
            <person name="Moran D.A.P."/>
            <person name="Shinohara A."/>
            <person name="Yoshida Y."/>
            <person name="Fujiwara M."/>
            <person name="Mori M."/>
            <person name="Tomita M."/>
            <person name="Arakawa K."/>
        </authorList>
    </citation>
    <scope>NUCLEOTIDE SEQUENCE [LARGE SCALE GENOMIC DNA]</scope>
</reference>
<proteinExistence type="predicted"/>
<dbReference type="PANTHER" id="PTHR23022">
    <property type="entry name" value="TRANSPOSABLE ELEMENT-RELATED"/>
    <property type="match status" value="1"/>
</dbReference>
<sequence length="249" mass="28472">MVDKEISFWQSVIFADEAKFNIFGSDGRITVWRNLNEELNPKNLLPTVKHGGGGIMVWEFFAASGMGNLIFIENNMDQYKYINILKENLKISAQKLGIQNTFRLYQDNDPKHTALNVRLWLLYNCPKVIKTPLYSLDLNTIENAWHKLEKRTGKHATRVLFRDRPRNFEPLSDVEDNTRTGTPSCALACSRPHTRQIASGIGFRTWDPPSPKLCPYHWAFGAPIIYRSILVPPVGLGDVTFPVVNVRKK</sequence>
<dbReference type="AlphaFoldDB" id="A0A4Y2AN12"/>
<dbReference type="Gene3D" id="3.30.420.10">
    <property type="entry name" value="Ribonuclease H-like superfamily/Ribonuclease H"/>
    <property type="match status" value="1"/>
</dbReference>
<comment type="caution">
    <text evidence="1">The sequence shown here is derived from an EMBL/GenBank/DDBJ whole genome shotgun (WGS) entry which is preliminary data.</text>
</comment>
<organism evidence="1 2">
    <name type="scientific">Araneus ventricosus</name>
    <name type="common">Orbweaver spider</name>
    <name type="synonym">Epeira ventricosa</name>
    <dbReference type="NCBI Taxonomy" id="182803"/>
    <lineage>
        <taxon>Eukaryota</taxon>
        <taxon>Metazoa</taxon>
        <taxon>Ecdysozoa</taxon>
        <taxon>Arthropoda</taxon>
        <taxon>Chelicerata</taxon>
        <taxon>Arachnida</taxon>
        <taxon>Araneae</taxon>
        <taxon>Araneomorphae</taxon>
        <taxon>Entelegynae</taxon>
        <taxon>Araneoidea</taxon>
        <taxon>Araneidae</taxon>
        <taxon>Araneus</taxon>
    </lineage>
</organism>
<dbReference type="Proteomes" id="UP000499080">
    <property type="component" value="Unassembled WGS sequence"/>
</dbReference>
<dbReference type="InterPro" id="IPR052338">
    <property type="entry name" value="Transposase_5"/>
</dbReference>